<evidence type="ECO:0000256" key="5">
    <source>
        <dbReference type="ARBA" id="ARBA00022670"/>
    </source>
</evidence>
<evidence type="ECO:0000256" key="1">
    <source>
        <dbReference type="ARBA" id="ARBA00004149"/>
    </source>
</evidence>
<keyword evidence="6" id="KW-0808">Transferase</keyword>
<dbReference type="InterPro" id="IPR001205">
    <property type="entry name" value="RNA-dir_pol_C"/>
</dbReference>
<dbReference type="Pfam" id="PF00910">
    <property type="entry name" value="RNA_helicase"/>
    <property type="match status" value="1"/>
</dbReference>
<dbReference type="InterPro" id="IPR014759">
    <property type="entry name" value="Helicase_SF3_ssRNA_vir"/>
</dbReference>
<feature type="domain" description="Peptidase C3" evidence="20">
    <location>
        <begin position="798"/>
        <end position="1026"/>
    </location>
</feature>
<evidence type="ECO:0000256" key="10">
    <source>
        <dbReference type="ARBA" id="ARBA00022801"/>
    </source>
</evidence>
<evidence type="ECO:0000256" key="9">
    <source>
        <dbReference type="ARBA" id="ARBA00022741"/>
    </source>
</evidence>
<feature type="transmembrane region" description="Helical" evidence="17">
    <location>
        <begin position="78"/>
        <end position="99"/>
    </location>
</feature>
<dbReference type="PROSITE" id="PS51874">
    <property type="entry name" value="PCV_3C_PRO"/>
    <property type="match status" value="1"/>
</dbReference>
<evidence type="ECO:0000256" key="13">
    <source>
        <dbReference type="ARBA" id="ARBA00022953"/>
    </source>
</evidence>
<dbReference type="PROSITE" id="PS50507">
    <property type="entry name" value="RDRP_SSRNA_POS"/>
    <property type="match status" value="1"/>
</dbReference>
<name>A0AAT9JAX3_9SECO</name>
<evidence type="ECO:0000256" key="2">
    <source>
        <dbReference type="ARBA" id="ARBA00004517"/>
    </source>
</evidence>
<dbReference type="InterPro" id="IPR000605">
    <property type="entry name" value="Helicase_SF3_ssDNA/RNA_vir"/>
</dbReference>
<dbReference type="GO" id="GO:0044167">
    <property type="term" value="C:host cell endoplasmic reticulum membrane"/>
    <property type="evidence" value="ECO:0007669"/>
    <property type="project" value="UniProtKB-SubCell"/>
</dbReference>
<keyword evidence="10" id="KW-0378">Hydrolase</keyword>
<dbReference type="InterPro" id="IPR007094">
    <property type="entry name" value="RNA-dir_pol_PSvirus"/>
</dbReference>
<dbReference type="InterPro" id="IPR044067">
    <property type="entry name" value="PCV_3C_PRO"/>
</dbReference>
<dbReference type="InterPro" id="IPR043502">
    <property type="entry name" value="DNA/RNA_pol_sf"/>
</dbReference>
<evidence type="ECO:0000259" key="18">
    <source>
        <dbReference type="PROSITE" id="PS50507"/>
    </source>
</evidence>
<keyword evidence="9" id="KW-0547">Nucleotide-binding</keyword>
<keyword evidence="14 17" id="KW-1133">Transmembrane helix</keyword>
<dbReference type="GO" id="GO:0003723">
    <property type="term" value="F:RNA binding"/>
    <property type="evidence" value="ECO:0007669"/>
    <property type="project" value="InterPro"/>
</dbReference>
<dbReference type="Pfam" id="PF00680">
    <property type="entry name" value="RdRP_1"/>
    <property type="match status" value="1"/>
</dbReference>
<evidence type="ECO:0000259" key="20">
    <source>
        <dbReference type="PROSITE" id="PS51874"/>
    </source>
</evidence>
<dbReference type="GO" id="GO:0003968">
    <property type="term" value="F:RNA-directed RNA polymerase activity"/>
    <property type="evidence" value="ECO:0007669"/>
    <property type="project" value="UniProtKB-KW"/>
</dbReference>
<evidence type="ECO:0000256" key="12">
    <source>
        <dbReference type="ARBA" id="ARBA00022840"/>
    </source>
</evidence>
<evidence type="ECO:0000256" key="16">
    <source>
        <dbReference type="ARBA" id="ARBA00031919"/>
    </source>
</evidence>
<dbReference type="GO" id="GO:0003724">
    <property type="term" value="F:RNA helicase activity"/>
    <property type="evidence" value="ECO:0007669"/>
    <property type="project" value="InterPro"/>
</dbReference>
<keyword evidence="5" id="KW-0645">Protease</keyword>
<keyword evidence="11" id="KW-0788">Thiol protease</keyword>
<dbReference type="GO" id="GO:0039694">
    <property type="term" value="P:viral RNA genome replication"/>
    <property type="evidence" value="ECO:0007669"/>
    <property type="project" value="InterPro"/>
</dbReference>
<protein>
    <recommendedName>
        <fullName evidence="3">RNA1 polyprotein</fullName>
    </recommendedName>
    <alternativeName>
        <fullName evidence="16">P1</fullName>
    </alternativeName>
</protein>
<dbReference type="PROSITE" id="PS51218">
    <property type="entry name" value="SF3_HELICASE_2"/>
    <property type="match status" value="1"/>
</dbReference>
<reference evidence="21" key="1">
    <citation type="submission" date="2023-11" db="EMBL/GenBank/DDBJ databases">
        <authorList>
            <person name="Sidharthan V.K."/>
            <person name="Reddy V."/>
            <person name="Kiran G."/>
            <person name="Rajeswari V."/>
            <person name="Baranwal V.K."/>
        </authorList>
    </citation>
    <scope>NUCLEOTIDE SEQUENCE</scope>
    <source>
        <strain evidence="21">Sen pin</strain>
    </source>
</reference>
<feature type="domain" description="RdRp catalytic" evidence="18">
    <location>
        <begin position="1314"/>
        <end position="1439"/>
    </location>
</feature>
<feature type="transmembrane region" description="Helical" evidence="17">
    <location>
        <begin position="46"/>
        <end position="72"/>
    </location>
</feature>
<dbReference type="GO" id="GO:0005524">
    <property type="term" value="F:ATP binding"/>
    <property type="evidence" value="ECO:0007669"/>
    <property type="project" value="UniProtKB-KW"/>
</dbReference>
<keyword evidence="13" id="KW-0693">Viral RNA replication</keyword>
<dbReference type="GO" id="GO:0044166">
    <property type="term" value="C:host cell endoplasmic reticulum lumen"/>
    <property type="evidence" value="ECO:0007669"/>
    <property type="project" value="UniProtKB-SubCell"/>
</dbReference>
<organism evidence="21">
    <name type="scientific">Senecio pinnatifolius nepovirus</name>
    <dbReference type="NCBI Taxonomy" id="3115776"/>
    <lineage>
        <taxon>Viruses</taxon>
        <taxon>Riboviria</taxon>
        <taxon>Orthornavirae</taxon>
        <taxon>Pisuviricota</taxon>
        <taxon>Pisoniviricetes</taxon>
        <taxon>Picornavirales</taxon>
        <taxon>Secoviridae</taxon>
        <taxon>Comovirinae</taxon>
        <taxon>Nepovirus</taxon>
    </lineage>
</organism>
<comment type="subcellular location">
    <subcellularLocation>
        <location evidence="1">Host endoplasmic reticulum lumen</location>
    </subcellularLocation>
    <subcellularLocation>
        <location evidence="2">Host endoplasmic reticulum membrane</location>
        <topology evidence="2">Single-pass membrane protein</topology>
    </subcellularLocation>
</comment>
<evidence type="ECO:0000256" key="17">
    <source>
        <dbReference type="SAM" id="Phobius"/>
    </source>
</evidence>
<evidence type="ECO:0000256" key="6">
    <source>
        <dbReference type="ARBA" id="ARBA00022679"/>
    </source>
</evidence>
<dbReference type="EMBL" id="BK065112">
    <property type="protein sequence ID" value="DBA54781.1"/>
    <property type="molecule type" value="Genomic_RNA"/>
</dbReference>
<evidence type="ECO:0000256" key="4">
    <source>
        <dbReference type="ARBA" id="ARBA00022484"/>
    </source>
</evidence>
<feature type="transmembrane region" description="Helical" evidence="17">
    <location>
        <begin position="720"/>
        <end position="742"/>
    </location>
</feature>
<evidence type="ECO:0000256" key="15">
    <source>
        <dbReference type="ARBA" id="ARBA00023184"/>
    </source>
</evidence>
<keyword evidence="7 17" id="KW-0812">Transmembrane</keyword>
<dbReference type="GO" id="GO:0006351">
    <property type="term" value="P:DNA-templated transcription"/>
    <property type="evidence" value="ECO:0007669"/>
    <property type="project" value="InterPro"/>
</dbReference>
<dbReference type="GO" id="GO:0006508">
    <property type="term" value="P:proteolysis"/>
    <property type="evidence" value="ECO:0007669"/>
    <property type="project" value="UniProtKB-KW"/>
</dbReference>
<dbReference type="Gene3D" id="3.30.70.270">
    <property type="match status" value="1"/>
</dbReference>
<sequence length="1756" mass="198873">MRCITPYLAQLHGFKEEIEKFWTSCSTWARNLWSEAHIALQALGKYAIWAMVVYIMCGIMYIIEKILIALSILSSHGMLLTIFLTCMMTGMGFSVWYMGQQVQPIIRAMRQCVLSQILPDGTENRITITDSEEMEPQSIADSFSLPIKALEALTSGLCSLSISLNGTVTSMGKLGNALEGVRKGYRCLSDFMCLFFEKCGGAWEYISGTRSAFFQSLAAVVKVDITRWTKEARKLVEYHEIAGNLDQFEFTKVRSLIYDGEKLLDTASKGRTSATNIQFTRVVSKLVDELKKVRAESARSLKFPGWRRQPFWIYLHGSSQCGKSTFANHLVPQLLMHMGVDPSDSYSKDPSDEYWSNYFQQTAIKINDLSAIDSSNKGSIETKLIPLISTEECSVSAAAVEAKGMQFMSEIIVTTSNVFDAPTTAGVLDIDAYRRRRSLVLECRRAVEYVHNADGTKSERRDAKGDLVYHAYDPNDLLHCVEVRSIGIEDANPKADGDGGRWTYAEDMVQYIKDSLDKHFVKEDAKMANWRESTGVRSRSSAAIGSYFNSLCNILPTLKKIEHPVSEDGRQEFLLAVDRKVYKLVDNNKFVPFEGNFDSVDTLEHLTKTLYRTTYAQYLKNFSGFTQDDSFHCQMSNTIIQQMIDGLVTVKSVDEISADSSEDIKEIWKEFYLGEKIFLRVTQIALNELRLRPGFNEDVKSRFLEAMRGMRDTVVDNRQGILLFMTALLCTGLFCYSFWALFKVFTGSCTSFGAGLAVKHQLDSHSVISSGSIDSIFSKRNIPVVWAGRAMNAQTGVDKNFDFLKDGLGHLMVRIVATTGQTETAMMYGPRTLALCEHQTHVIPAFDRVQIHYFTKDQKPSMAYITWHPENVFTFKDTEVALYRDDQLAFLPTSVGDVYLTDAEKLGNVLTINGISMRKRKTFSDKDLDSTCVALGPEEPIVRSWHGIVHKATKAEIVRGKYADGEYVKEVPRCYIGSYPSVVHDSGGIITTMHNGRRKVLGLHAGGAQNMLSNKAMIALLPDNNFISAQTSPDYYVPATGIEKPGYAKCGWIAEHAKRPHVGGKNSIAKIEESLCIPLPDGVEVKIPSILNKKDPRLAEVPSEFKDYDPLKDGMSKFEQPMALLDDDLLSEVCSDIGQTWEDCLPYFDDERQYLEKTTLDVALNGIDGEQFYDAMRVDTSEGYPYVLERKQGDKGKERYIFVDDYGRRSLIEGTSVYKDYHSLSKSIYVEVPVLNCVECPKDECLKREKVLVKPKTRLFDTLPFVHNILLREYFLPFCVHLQGNRYTLPTQVGINPYSREWTMLYDRLASKNDRALNCDYSRFDGLISHQVYMHMVRTINSMFKDGPEANTARRNLFSMFIGRRSICYDQVYMVNGGMPSGCSLTVIINSILNEILIRYVYKKFVPTPSRNYFCKYVTLLVYGDDNLISIDPSICTFFNGPLIKSCLAEYNITITDGTDKNSQTLEAKPLLELDFLKRGFRLNDVGLCLAPLDKTSLYTRLHYSTMGPGGVYQLDLLCANVKSFLEELVLHEDCEKEFARVRNFYVTRIPNWSAQLPSLGDARASMQCQLTEARPYIPHKFQETRVDVDKVKHMMKGQDDMKQYFSLVPRISICGFLFRDFNTETTFVVSIDNPLAPNETGKFVKSSPGKGHGYLSEQSWVDAFGKPSKHKDIFEAYAEGKTIMFRSRMPYYWAWCAAIRFAQAQKYDKQGLLDIYHRVKLEGSGDIAPLLAEPEYKRRTQQSAFLNALVKKNIE</sequence>
<proteinExistence type="predicted"/>
<keyword evidence="4" id="KW-0696">RNA-directed RNA polymerase</keyword>
<keyword evidence="12" id="KW-0067">ATP-binding</keyword>
<evidence type="ECO:0000256" key="3">
    <source>
        <dbReference type="ARBA" id="ARBA00020936"/>
    </source>
</evidence>
<keyword evidence="8" id="KW-0548">Nucleotidyltransferase</keyword>
<dbReference type="InterPro" id="IPR043128">
    <property type="entry name" value="Rev_trsase/Diguanyl_cyclase"/>
</dbReference>
<dbReference type="SUPFAM" id="SSF56672">
    <property type="entry name" value="DNA/RNA polymerases"/>
    <property type="match status" value="1"/>
</dbReference>
<evidence type="ECO:0000256" key="7">
    <source>
        <dbReference type="ARBA" id="ARBA00022692"/>
    </source>
</evidence>
<evidence type="ECO:0000256" key="8">
    <source>
        <dbReference type="ARBA" id="ARBA00022695"/>
    </source>
</evidence>
<evidence type="ECO:0000256" key="11">
    <source>
        <dbReference type="ARBA" id="ARBA00022807"/>
    </source>
</evidence>
<evidence type="ECO:0000259" key="19">
    <source>
        <dbReference type="PROSITE" id="PS51218"/>
    </source>
</evidence>
<dbReference type="GO" id="GO:0004197">
    <property type="term" value="F:cysteine-type endopeptidase activity"/>
    <property type="evidence" value="ECO:0007669"/>
    <property type="project" value="InterPro"/>
</dbReference>
<keyword evidence="17" id="KW-0472">Membrane</keyword>
<accession>A0AAT9JAX3</accession>
<feature type="domain" description="SF3 helicase" evidence="19">
    <location>
        <begin position="289"/>
        <end position="456"/>
    </location>
</feature>
<reference evidence="21" key="2">
    <citation type="journal article" date="2024" name="Arch. Virol.">
        <title>Probing of plant transcriptomes reveals the hidden genetic diversity of the family Secoviridae.</title>
        <authorList>
            <person name="Sidharthan V.K."/>
            <person name="Reddy V."/>
            <person name="Kiran G."/>
            <person name="Rajeswari V."/>
            <person name="Baranwal V.K."/>
            <person name="Kumar M.K."/>
            <person name="Kumar K.S."/>
        </authorList>
    </citation>
    <scope>NUCLEOTIDE SEQUENCE</scope>
    <source>
        <strain evidence="21">Sen pin</strain>
    </source>
</reference>
<keyword evidence="15" id="KW-1038">Host endoplasmic reticulum</keyword>
<evidence type="ECO:0000256" key="14">
    <source>
        <dbReference type="ARBA" id="ARBA00022989"/>
    </source>
</evidence>
<evidence type="ECO:0000313" key="21">
    <source>
        <dbReference type="EMBL" id="DBA54781.1"/>
    </source>
</evidence>